<gene>
    <name evidence="1" type="ORF">GLRG_11918</name>
</gene>
<dbReference type="Proteomes" id="UP000008782">
    <property type="component" value="Unassembled WGS sequence"/>
</dbReference>
<organism evidence="2">
    <name type="scientific">Colletotrichum graminicola (strain M1.001 / M2 / FGSC 10212)</name>
    <name type="common">Maize anthracnose fungus</name>
    <name type="synonym">Glomerella graminicola</name>
    <dbReference type="NCBI Taxonomy" id="645133"/>
    <lineage>
        <taxon>Eukaryota</taxon>
        <taxon>Fungi</taxon>
        <taxon>Dikarya</taxon>
        <taxon>Ascomycota</taxon>
        <taxon>Pezizomycotina</taxon>
        <taxon>Sordariomycetes</taxon>
        <taxon>Hypocreomycetidae</taxon>
        <taxon>Glomerellales</taxon>
        <taxon>Glomerellaceae</taxon>
        <taxon>Colletotrichum</taxon>
        <taxon>Colletotrichum graminicola species complex</taxon>
    </lineage>
</organism>
<dbReference type="STRING" id="645133.E3R0Z4"/>
<feature type="non-terminal residue" evidence="1">
    <location>
        <position position="322"/>
    </location>
</feature>
<accession>E3R0Z4</accession>
<dbReference type="VEuPathDB" id="FungiDB:GLRG_11918"/>
<sequence length="322" mass="36143">MPLPTQTDVDSILEILRRFSNHQDPKGVDGAVPYEAVAAEKIENFRAAKKPVSLLLPAFPWKSPNPQKTLSKSPDLGEELGLRFITGTSRDRSARACSDSGLTHSDLLGYPDEDVFSYGQELRDMACENGLTSISFMRLIDVLGLNDGNAISKEVFLSIAPTCRRELEKGFLDPNFNIEREIKDHPDTALTYRGFVKGAYDDLRWGPNIPEAVKSNEDMYQAEARRVGEQMTRRLIVRNRTSIARRPLTDTCTQQAYERALEFRFPDSIRISIHPSTGTSKFSIPLIPQPDCFGLTPWHSCVLVTAQGDNRTTWVQHVTDAE</sequence>
<dbReference type="InterPro" id="IPR007817">
    <property type="entry name" value="Isocyanide_synthase_DIT1"/>
</dbReference>
<dbReference type="AlphaFoldDB" id="E3R0Z4"/>
<evidence type="ECO:0000313" key="1">
    <source>
        <dbReference type="EMBL" id="EFQ36782.1"/>
    </source>
</evidence>
<reference evidence="2" key="1">
    <citation type="journal article" date="2012" name="Nat. Genet.">
        <title>Lifestyle transitions in plant pathogenic Colletotrichum fungi deciphered by genome and transcriptome analyses.</title>
        <authorList>
            <person name="O'Connell R.J."/>
            <person name="Thon M.R."/>
            <person name="Hacquard S."/>
            <person name="Amyotte S.G."/>
            <person name="Kleemann J."/>
            <person name="Torres M.F."/>
            <person name="Damm U."/>
            <person name="Buiate E.A."/>
            <person name="Epstein L."/>
            <person name="Alkan N."/>
            <person name="Altmueller J."/>
            <person name="Alvarado-Balderrama L."/>
            <person name="Bauser C.A."/>
            <person name="Becker C."/>
            <person name="Birren B.W."/>
            <person name="Chen Z."/>
            <person name="Choi J."/>
            <person name="Crouch J.A."/>
            <person name="Duvick J.P."/>
            <person name="Farman M.A."/>
            <person name="Gan P."/>
            <person name="Heiman D."/>
            <person name="Henrissat B."/>
            <person name="Howard R.J."/>
            <person name="Kabbage M."/>
            <person name="Koch C."/>
            <person name="Kracher B."/>
            <person name="Kubo Y."/>
            <person name="Law A.D."/>
            <person name="Lebrun M.-H."/>
            <person name="Lee Y.-H."/>
            <person name="Miyara I."/>
            <person name="Moore N."/>
            <person name="Neumann U."/>
            <person name="Nordstroem K."/>
            <person name="Panaccione D.G."/>
            <person name="Panstruga R."/>
            <person name="Place M."/>
            <person name="Proctor R.H."/>
            <person name="Prusky D."/>
            <person name="Rech G."/>
            <person name="Reinhardt R."/>
            <person name="Rollins J.A."/>
            <person name="Rounsley S."/>
            <person name="Schardl C.L."/>
            <person name="Schwartz D.C."/>
            <person name="Shenoy N."/>
            <person name="Shirasu K."/>
            <person name="Sikhakolli U.R."/>
            <person name="Stueber K."/>
            <person name="Sukno S.A."/>
            <person name="Sweigard J.A."/>
            <person name="Takano Y."/>
            <person name="Takahara H."/>
            <person name="Trail F."/>
            <person name="van der Does H.C."/>
            <person name="Voll L.M."/>
            <person name="Will I."/>
            <person name="Young S."/>
            <person name="Zeng Q."/>
            <person name="Zhang J."/>
            <person name="Zhou S."/>
            <person name="Dickman M.B."/>
            <person name="Schulze-Lefert P."/>
            <person name="Ver Loren van Themaat E."/>
            <person name="Ma L.-J."/>
            <person name="Vaillancourt L.J."/>
        </authorList>
    </citation>
    <scope>NUCLEOTIDE SEQUENCE [LARGE SCALE GENOMIC DNA]</scope>
    <source>
        <strain evidence="2">M1.001 / M2 / FGSC 10212</strain>
    </source>
</reference>
<keyword evidence="2" id="KW-1185">Reference proteome</keyword>
<dbReference type="OrthoDB" id="5423360at2759"/>
<dbReference type="HOGENOM" id="CLU_038280_0_0_1"/>
<proteinExistence type="predicted"/>
<dbReference type="EMBL" id="GG697535">
    <property type="protein sequence ID" value="EFQ36782.1"/>
    <property type="molecule type" value="Genomic_DNA"/>
</dbReference>
<dbReference type="RefSeq" id="XP_008100802.1">
    <property type="nucleotide sequence ID" value="XM_008102611.1"/>
</dbReference>
<protein>
    <submittedName>
        <fullName evidence="1">Pyoverdine/dityrosine biosynthesis protein</fullName>
    </submittedName>
</protein>
<dbReference type="Pfam" id="PF05141">
    <property type="entry name" value="DIT1_PvcA"/>
    <property type="match status" value="1"/>
</dbReference>
<dbReference type="eggNOG" id="ENOG502SITT">
    <property type="taxonomic scope" value="Eukaryota"/>
</dbReference>
<name>E3R0Z4_COLGM</name>
<evidence type="ECO:0000313" key="2">
    <source>
        <dbReference type="Proteomes" id="UP000008782"/>
    </source>
</evidence>
<dbReference type="PANTHER" id="PTHR37285:SF5">
    <property type="entry name" value="SPORE WALL MATURATION PROTEIN DIT1"/>
    <property type="match status" value="1"/>
</dbReference>
<dbReference type="PANTHER" id="PTHR37285">
    <property type="entry name" value="SPORE WALL MATURATION PROTEIN DIT1"/>
    <property type="match status" value="1"/>
</dbReference>
<dbReference type="GeneID" id="24417281"/>